<feature type="transmembrane region" description="Helical" evidence="1">
    <location>
        <begin position="49"/>
        <end position="67"/>
    </location>
</feature>
<evidence type="ECO:0000256" key="1">
    <source>
        <dbReference type="SAM" id="Phobius"/>
    </source>
</evidence>
<feature type="transmembrane region" description="Helical" evidence="1">
    <location>
        <begin position="79"/>
        <end position="101"/>
    </location>
</feature>
<protein>
    <submittedName>
        <fullName evidence="2">Uncharacterized protein</fullName>
    </submittedName>
</protein>
<dbReference type="Proteomes" id="UP000318017">
    <property type="component" value="Chromosome"/>
</dbReference>
<feature type="transmembrane region" description="Helical" evidence="1">
    <location>
        <begin position="12"/>
        <end position="37"/>
    </location>
</feature>
<dbReference type="EMBL" id="CP036298">
    <property type="protein sequence ID" value="QDV25267.1"/>
    <property type="molecule type" value="Genomic_DNA"/>
</dbReference>
<keyword evidence="1" id="KW-0472">Membrane</keyword>
<evidence type="ECO:0000313" key="3">
    <source>
        <dbReference type="Proteomes" id="UP000318017"/>
    </source>
</evidence>
<keyword evidence="1" id="KW-0812">Transmembrane</keyword>
<sequence>MDDVGPEPRRRIITRVFAIWLVLIVAEIVHGILRVIVLVPVVGEFRSNQIGVFTGSAIILLIAYFTIRWIGARRPNELLLVGLLWLVLTVVFEVLFGRFVVGLPWQRIWADYNLTQGGLMPLGLLVLLFSPMLVSKLQKLSQ</sequence>
<name>A0A518G9J4_9BACT</name>
<proteinExistence type="predicted"/>
<dbReference type="KEGG" id="ahel:Q31a_35900"/>
<evidence type="ECO:0000313" key="2">
    <source>
        <dbReference type="EMBL" id="QDV25267.1"/>
    </source>
</evidence>
<accession>A0A518G9J4</accession>
<organism evidence="2 3">
    <name type="scientific">Aureliella helgolandensis</name>
    <dbReference type="NCBI Taxonomy" id="2527968"/>
    <lineage>
        <taxon>Bacteria</taxon>
        <taxon>Pseudomonadati</taxon>
        <taxon>Planctomycetota</taxon>
        <taxon>Planctomycetia</taxon>
        <taxon>Pirellulales</taxon>
        <taxon>Pirellulaceae</taxon>
        <taxon>Aureliella</taxon>
    </lineage>
</organism>
<keyword evidence="1" id="KW-1133">Transmembrane helix</keyword>
<reference evidence="2 3" key="1">
    <citation type="submission" date="2019-02" db="EMBL/GenBank/DDBJ databases">
        <title>Deep-cultivation of Planctomycetes and their phenomic and genomic characterization uncovers novel biology.</title>
        <authorList>
            <person name="Wiegand S."/>
            <person name="Jogler M."/>
            <person name="Boedeker C."/>
            <person name="Pinto D."/>
            <person name="Vollmers J."/>
            <person name="Rivas-Marin E."/>
            <person name="Kohn T."/>
            <person name="Peeters S.H."/>
            <person name="Heuer A."/>
            <person name="Rast P."/>
            <person name="Oberbeckmann S."/>
            <person name="Bunk B."/>
            <person name="Jeske O."/>
            <person name="Meyerdierks A."/>
            <person name="Storesund J.E."/>
            <person name="Kallscheuer N."/>
            <person name="Luecker S."/>
            <person name="Lage O.M."/>
            <person name="Pohl T."/>
            <person name="Merkel B.J."/>
            <person name="Hornburger P."/>
            <person name="Mueller R.-W."/>
            <person name="Bruemmer F."/>
            <person name="Labrenz M."/>
            <person name="Spormann A.M."/>
            <person name="Op den Camp H."/>
            <person name="Overmann J."/>
            <person name="Amann R."/>
            <person name="Jetten M.S.M."/>
            <person name="Mascher T."/>
            <person name="Medema M.H."/>
            <person name="Devos D.P."/>
            <person name="Kaster A.-K."/>
            <person name="Ovreas L."/>
            <person name="Rohde M."/>
            <person name="Galperin M.Y."/>
            <person name="Jogler C."/>
        </authorList>
    </citation>
    <scope>NUCLEOTIDE SEQUENCE [LARGE SCALE GENOMIC DNA]</scope>
    <source>
        <strain evidence="2 3">Q31a</strain>
    </source>
</reference>
<gene>
    <name evidence="2" type="ORF">Q31a_35900</name>
</gene>
<feature type="transmembrane region" description="Helical" evidence="1">
    <location>
        <begin position="113"/>
        <end position="134"/>
    </location>
</feature>
<keyword evidence="3" id="KW-1185">Reference proteome</keyword>
<dbReference type="AlphaFoldDB" id="A0A518G9J4"/>